<sequence>MSENGTNEYDVTYGRIMFLQKIIIGHDNVKSFSRHSDLVFDVDRIKQNDTIQIVCVDEYSLSESLTRKIISDFPDVDIIFVGGKWNNPTGDSLAVCKPKKIGIFNAGSINAAISKTQYWR</sequence>
<evidence type="ECO:0000313" key="1">
    <source>
        <dbReference type="EMBL" id="MBB3859024.1"/>
    </source>
</evidence>
<proteinExistence type="predicted"/>
<dbReference type="RefSeq" id="WP_183611218.1">
    <property type="nucleotide sequence ID" value="NZ_JACICY010000001.1"/>
</dbReference>
<gene>
    <name evidence="1" type="ORF">GGQ88_000264</name>
</gene>
<name>A0A7W6EUS6_9SPHN</name>
<keyword evidence="2" id="KW-1185">Reference proteome</keyword>
<dbReference type="EMBL" id="JACICY010000001">
    <property type="protein sequence ID" value="MBB3859024.1"/>
    <property type="molecule type" value="Genomic_DNA"/>
</dbReference>
<organism evidence="1 2">
    <name type="scientific">Novosphingobium hassiacum</name>
    <dbReference type="NCBI Taxonomy" id="173676"/>
    <lineage>
        <taxon>Bacteria</taxon>
        <taxon>Pseudomonadati</taxon>
        <taxon>Pseudomonadota</taxon>
        <taxon>Alphaproteobacteria</taxon>
        <taxon>Sphingomonadales</taxon>
        <taxon>Sphingomonadaceae</taxon>
        <taxon>Novosphingobium</taxon>
    </lineage>
</organism>
<comment type="caution">
    <text evidence="1">The sequence shown here is derived from an EMBL/GenBank/DDBJ whole genome shotgun (WGS) entry which is preliminary data.</text>
</comment>
<dbReference type="Proteomes" id="UP000562395">
    <property type="component" value="Unassembled WGS sequence"/>
</dbReference>
<dbReference type="AlphaFoldDB" id="A0A7W6EUS6"/>
<accession>A0A7W6EUS6</accession>
<evidence type="ECO:0000313" key="2">
    <source>
        <dbReference type="Proteomes" id="UP000562395"/>
    </source>
</evidence>
<reference evidence="1 2" key="1">
    <citation type="submission" date="2020-08" db="EMBL/GenBank/DDBJ databases">
        <title>Genomic Encyclopedia of Type Strains, Phase IV (KMG-IV): sequencing the most valuable type-strain genomes for metagenomic binning, comparative biology and taxonomic classification.</title>
        <authorList>
            <person name="Goeker M."/>
        </authorList>
    </citation>
    <scope>NUCLEOTIDE SEQUENCE [LARGE SCALE GENOMIC DNA]</scope>
    <source>
        <strain evidence="1 2">DSM 14552</strain>
    </source>
</reference>
<protein>
    <submittedName>
        <fullName evidence="1">Uncharacterized protein</fullName>
    </submittedName>
</protein>